<comment type="caution">
    <text evidence="1">The sequence shown here is derived from an EMBL/GenBank/DDBJ whole genome shotgun (WGS) entry which is preliminary data.</text>
</comment>
<evidence type="ECO:0000313" key="2">
    <source>
        <dbReference type="Proteomes" id="UP000033689"/>
    </source>
</evidence>
<organism evidence="1 2">
    <name type="scientific">Rickettsia bellii str. RML Mogi</name>
    <dbReference type="NCBI Taxonomy" id="1359194"/>
    <lineage>
        <taxon>Bacteria</taxon>
        <taxon>Pseudomonadati</taxon>
        <taxon>Pseudomonadota</taxon>
        <taxon>Alphaproteobacteria</taxon>
        <taxon>Rickettsiales</taxon>
        <taxon>Rickettsiaceae</taxon>
        <taxon>Rickettsieae</taxon>
        <taxon>Rickettsia</taxon>
        <taxon>belli group</taxon>
    </lineage>
</organism>
<name>A0A0F3QI64_RICBE</name>
<accession>A0A0F3QI64</accession>
<dbReference type="AlphaFoldDB" id="A0A0F3QI64"/>
<proteinExistence type="predicted"/>
<dbReference type="EMBL" id="LAOJ01000001">
    <property type="protein sequence ID" value="KJV92238.1"/>
    <property type="molecule type" value="Genomic_DNA"/>
</dbReference>
<gene>
    <name evidence="1" type="ORF">RBEMOGI_0866</name>
</gene>
<sequence length="81" mass="8737">MIIYQGVLNIMSNIKSKNFSKLILICAATTILTGINLEAQATAKADIKEARERAIDKGMDVEAFNNIAEIGTNAALKGKKI</sequence>
<dbReference type="PATRIC" id="fig|1359194.3.peg.874"/>
<reference evidence="1 2" key="1">
    <citation type="submission" date="2015-02" db="EMBL/GenBank/DDBJ databases">
        <title>Genome Sequencing of Rickettsiales.</title>
        <authorList>
            <person name="Daugherty S.C."/>
            <person name="Su Q."/>
            <person name="Abolude K."/>
            <person name="Beier-Sexton M."/>
            <person name="Carlyon J.A."/>
            <person name="Carter R."/>
            <person name="Day N.P."/>
            <person name="Dumler S.J."/>
            <person name="Dyachenko V."/>
            <person name="Godinez A."/>
            <person name="Kurtti T.J."/>
            <person name="Lichay M."/>
            <person name="Mullins K.E."/>
            <person name="Ott S."/>
            <person name="Pappas-Brown V."/>
            <person name="Paris D.H."/>
            <person name="Patel P."/>
            <person name="Richards A.L."/>
            <person name="Sadzewicz L."/>
            <person name="Sears K."/>
            <person name="Seidman D."/>
            <person name="Sengamalay N."/>
            <person name="Stenos J."/>
            <person name="Tallon L.J."/>
            <person name="Vincent G."/>
            <person name="Fraser C.M."/>
            <person name="Munderloh U."/>
            <person name="Dunning-Hotopp J.C."/>
        </authorList>
    </citation>
    <scope>NUCLEOTIDE SEQUENCE [LARGE SCALE GENOMIC DNA]</scope>
    <source>
        <strain evidence="1 2">RML Mogi</strain>
    </source>
</reference>
<evidence type="ECO:0000313" key="1">
    <source>
        <dbReference type="EMBL" id="KJV92238.1"/>
    </source>
</evidence>
<protein>
    <submittedName>
        <fullName evidence="1">Uncharacterized protein</fullName>
    </submittedName>
</protein>
<dbReference type="Proteomes" id="UP000033689">
    <property type="component" value="Unassembled WGS sequence"/>
</dbReference>